<dbReference type="Pfam" id="PF01300">
    <property type="entry name" value="Sua5_yciO_yrdC"/>
    <property type="match status" value="1"/>
</dbReference>
<dbReference type="SUPFAM" id="SSF55821">
    <property type="entry name" value="YrdC/RibB"/>
    <property type="match status" value="1"/>
</dbReference>
<evidence type="ECO:0000256" key="1">
    <source>
        <dbReference type="ARBA" id="ARBA00004496"/>
    </source>
</evidence>
<dbReference type="NCBIfam" id="TIGR00057">
    <property type="entry name" value="L-threonylcarbamoyladenylate synthase"/>
    <property type="match status" value="1"/>
</dbReference>
<feature type="domain" description="YrdC-like" evidence="15">
    <location>
        <begin position="16"/>
        <end position="202"/>
    </location>
</feature>
<evidence type="ECO:0000256" key="9">
    <source>
        <dbReference type="ARBA" id="ARBA00022741"/>
    </source>
</evidence>
<keyword evidence="6 13" id="KW-0808">Transferase</keyword>
<dbReference type="GO" id="GO:0000049">
    <property type="term" value="F:tRNA binding"/>
    <property type="evidence" value="ECO:0007669"/>
    <property type="project" value="TreeGrafter"/>
</dbReference>
<dbReference type="AlphaFoldDB" id="A0A239G4E7"/>
<feature type="binding site" evidence="14">
    <location>
        <position position="198"/>
    </location>
    <ligand>
        <name>ATP</name>
        <dbReference type="ChEBI" id="CHEBI:30616"/>
    </ligand>
</feature>
<feature type="binding site" evidence="14">
    <location>
        <position position="124"/>
    </location>
    <ligand>
        <name>L-threonine</name>
        <dbReference type="ChEBI" id="CHEBI:57926"/>
    </ligand>
</feature>
<dbReference type="PROSITE" id="PS51163">
    <property type="entry name" value="YRDC"/>
    <property type="match status" value="1"/>
</dbReference>
<feature type="binding site" evidence="14">
    <location>
        <position position="238"/>
    </location>
    <ligand>
        <name>ATP</name>
        <dbReference type="ChEBI" id="CHEBI:30616"/>
    </ligand>
</feature>
<name>A0A239G4E7_9FIRM</name>
<feature type="binding site" evidence="14">
    <location>
        <position position="38"/>
    </location>
    <ligand>
        <name>L-threonine</name>
        <dbReference type="ChEBI" id="CHEBI:57926"/>
    </ligand>
</feature>
<dbReference type="InterPro" id="IPR050156">
    <property type="entry name" value="TC-AMP_synthase_SUA5"/>
</dbReference>
<comment type="catalytic activity">
    <reaction evidence="12 13">
        <text>L-threonine + hydrogencarbonate + ATP = L-threonylcarbamoyladenylate + diphosphate + H2O</text>
        <dbReference type="Rhea" id="RHEA:36407"/>
        <dbReference type="ChEBI" id="CHEBI:15377"/>
        <dbReference type="ChEBI" id="CHEBI:17544"/>
        <dbReference type="ChEBI" id="CHEBI:30616"/>
        <dbReference type="ChEBI" id="CHEBI:33019"/>
        <dbReference type="ChEBI" id="CHEBI:57926"/>
        <dbReference type="ChEBI" id="CHEBI:73682"/>
        <dbReference type="EC" id="2.7.7.87"/>
    </reaction>
</comment>
<dbReference type="FunFam" id="3.90.870.10:FF:000008">
    <property type="entry name" value="Threonylcarbamoyl-AMP synthase"/>
    <property type="match status" value="1"/>
</dbReference>
<feature type="binding site" evidence="14">
    <location>
        <position position="146"/>
    </location>
    <ligand>
        <name>ATP</name>
        <dbReference type="ChEBI" id="CHEBI:30616"/>
    </ligand>
</feature>
<dbReference type="PIRSF" id="PIRSF004930">
    <property type="entry name" value="Tln_factor_SUA5"/>
    <property type="match status" value="1"/>
</dbReference>
<dbReference type="GO" id="GO:0006450">
    <property type="term" value="P:regulation of translational fidelity"/>
    <property type="evidence" value="ECO:0007669"/>
    <property type="project" value="TreeGrafter"/>
</dbReference>
<dbReference type="GO" id="GO:0005737">
    <property type="term" value="C:cytoplasm"/>
    <property type="evidence" value="ECO:0007669"/>
    <property type="project" value="UniProtKB-SubCell"/>
</dbReference>
<reference evidence="16 17" key="1">
    <citation type="submission" date="2017-06" db="EMBL/GenBank/DDBJ databases">
        <authorList>
            <person name="Kim H.J."/>
            <person name="Triplett B.A."/>
        </authorList>
    </citation>
    <scope>NUCLEOTIDE SEQUENCE [LARGE SCALE GENOMIC DNA]</scope>
    <source>
        <strain evidence="16 17">SCA</strain>
    </source>
</reference>
<feature type="binding site" evidence="14">
    <location>
        <position position="184"/>
    </location>
    <ligand>
        <name>L-threonine</name>
        <dbReference type="ChEBI" id="CHEBI:57926"/>
    </ligand>
</feature>
<sequence>MKNTVIIEIDCNDIEEKKLIDAAKILKEGGTVAFPTETVYGLGANGLELGAIRKIFEAKGRPSDNPLILHVAKIEDVEPLVKEIPLDTERVMKNFWPGPLTIVLEKNDIVPEAITGGLSTVAIRMPSHPIARRLIEMAGVPVAAPSANISGKPSPTTGEHVIKDLQGRVDAIIVGGSCDVGVESTVLDMTGEIPTILRPGGITREMLLKVLERVEIDNGLKEGTNAVPKSPGMKYTHYAPKAEVYIVKGEETISSEKIKELAEAYRIEGKKVGIICFDESYNEYQRDVVKSMGSRKDLKRVAANLFKILRDFDETDVDVILAEALEEVELGQAIMNRLTKAAGYRVIHVWKGMY</sequence>
<evidence type="ECO:0000256" key="8">
    <source>
        <dbReference type="ARBA" id="ARBA00022695"/>
    </source>
</evidence>
<protein>
    <recommendedName>
        <fullName evidence="4 13">Threonylcarbamoyl-AMP synthase</fullName>
        <shortName evidence="13">TC-AMP synthase</shortName>
        <ecNumber evidence="3 13">2.7.7.87</ecNumber>
    </recommendedName>
    <alternativeName>
        <fullName evidence="11 13">L-threonylcarbamoyladenylate synthase</fullName>
    </alternativeName>
</protein>
<dbReference type="EMBL" id="FZOJ01000015">
    <property type="protein sequence ID" value="SNS64206.1"/>
    <property type="molecule type" value="Genomic_DNA"/>
</dbReference>
<dbReference type="GO" id="GO:0008033">
    <property type="term" value="P:tRNA processing"/>
    <property type="evidence" value="ECO:0007669"/>
    <property type="project" value="UniProtKB-KW"/>
</dbReference>
<gene>
    <name evidence="16" type="ORF">SAMN05446037_101566</name>
</gene>
<dbReference type="Gene3D" id="3.90.870.10">
    <property type="entry name" value="DHBP synthase"/>
    <property type="match status" value="1"/>
</dbReference>
<feature type="binding site" evidence="14">
    <location>
        <position position="61"/>
    </location>
    <ligand>
        <name>ATP</name>
        <dbReference type="ChEBI" id="CHEBI:30616"/>
    </ligand>
</feature>
<evidence type="ECO:0000256" key="4">
    <source>
        <dbReference type="ARBA" id="ARBA00015492"/>
    </source>
</evidence>
<dbReference type="Pfam" id="PF03481">
    <property type="entry name" value="Sua5_C"/>
    <property type="match status" value="1"/>
</dbReference>
<dbReference type="InterPro" id="IPR010923">
    <property type="entry name" value="T(6)A37_SUA5"/>
</dbReference>
<evidence type="ECO:0000256" key="7">
    <source>
        <dbReference type="ARBA" id="ARBA00022694"/>
    </source>
</evidence>
<keyword evidence="8 13" id="KW-0548">Nucleotidyltransferase</keyword>
<keyword evidence="17" id="KW-1185">Reference proteome</keyword>
<keyword evidence="9 13" id="KW-0547">Nucleotide-binding</keyword>
<evidence type="ECO:0000256" key="12">
    <source>
        <dbReference type="ARBA" id="ARBA00048366"/>
    </source>
</evidence>
<dbReference type="EC" id="2.7.7.87" evidence="3 13"/>
<feature type="binding site" evidence="14">
    <location>
        <position position="144"/>
    </location>
    <ligand>
        <name>ATP</name>
        <dbReference type="ChEBI" id="CHEBI:30616"/>
    </ligand>
</feature>
<feature type="binding site" evidence="14">
    <location>
        <position position="154"/>
    </location>
    <ligand>
        <name>ATP</name>
        <dbReference type="ChEBI" id="CHEBI:30616"/>
    </ligand>
</feature>
<comment type="function">
    <text evidence="13">Required for the formation of a threonylcarbamoyl group on adenosine at position 37 (t(6)A37) in tRNAs that read codons beginning with adenine.</text>
</comment>
<dbReference type="PANTHER" id="PTHR17490">
    <property type="entry name" value="SUA5"/>
    <property type="match status" value="1"/>
</dbReference>
<dbReference type="InterPro" id="IPR005145">
    <property type="entry name" value="Sua5_C"/>
</dbReference>
<dbReference type="Gene3D" id="3.40.50.11030">
    <property type="entry name" value="Threonylcarbamoyl-AMP synthase, C-terminal domain"/>
    <property type="match status" value="1"/>
</dbReference>
<evidence type="ECO:0000256" key="10">
    <source>
        <dbReference type="ARBA" id="ARBA00022840"/>
    </source>
</evidence>
<comment type="similarity">
    <text evidence="2 13">Belongs to the SUA5 family.</text>
</comment>
<evidence type="ECO:0000256" key="11">
    <source>
        <dbReference type="ARBA" id="ARBA00029774"/>
    </source>
</evidence>
<organism evidence="16 17">
    <name type="scientific">Anaerovirgula multivorans</name>
    <dbReference type="NCBI Taxonomy" id="312168"/>
    <lineage>
        <taxon>Bacteria</taxon>
        <taxon>Bacillati</taxon>
        <taxon>Bacillota</taxon>
        <taxon>Clostridia</taxon>
        <taxon>Peptostreptococcales</taxon>
        <taxon>Natronincolaceae</taxon>
        <taxon>Anaerovirgula</taxon>
    </lineage>
</organism>
<evidence type="ECO:0000256" key="2">
    <source>
        <dbReference type="ARBA" id="ARBA00007663"/>
    </source>
</evidence>
<dbReference type="OrthoDB" id="9814580at2"/>
<accession>A0A239G4E7</accession>
<evidence type="ECO:0000256" key="14">
    <source>
        <dbReference type="PIRSR" id="PIRSR004930-1"/>
    </source>
</evidence>
<evidence type="ECO:0000256" key="6">
    <source>
        <dbReference type="ARBA" id="ARBA00022679"/>
    </source>
</evidence>
<proteinExistence type="inferred from homology"/>
<keyword evidence="10 13" id="KW-0067">ATP-binding</keyword>
<feature type="binding site" evidence="14">
    <location>
        <position position="120"/>
    </location>
    <ligand>
        <name>ATP</name>
        <dbReference type="ChEBI" id="CHEBI:30616"/>
    </ligand>
</feature>
<dbReference type="GO" id="GO:0003725">
    <property type="term" value="F:double-stranded RNA binding"/>
    <property type="evidence" value="ECO:0007669"/>
    <property type="project" value="UniProtKB-UniRule"/>
</dbReference>
<evidence type="ECO:0000256" key="5">
    <source>
        <dbReference type="ARBA" id="ARBA00022490"/>
    </source>
</evidence>
<dbReference type="PANTHER" id="PTHR17490:SF16">
    <property type="entry name" value="THREONYLCARBAMOYL-AMP SYNTHASE"/>
    <property type="match status" value="1"/>
</dbReference>
<feature type="binding site" evidence="14">
    <location>
        <position position="65"/>
    </location>
    <ligand>
        <name>ATP</name>
        <dbReference type="ChEBI" id="CHEBI:30616"/>
    </ligand>
</feature>
<dbReference type="RefSeq" id="WP_089283713.1">
    <property type="nucleotide sequence ID" value="NZ_FZOJ01000015.1"/>
</dbReference>
<keyword evidence="5 13" id="KW-0963">Cytoplasm</keyword>
<dbReference type="FunFam" id="3.40.50.11030:FF:000001">
    <property type="entry name" value="Threonylcarbamoyl-AMP synthase"/>
    <property type="match status" value="1"/>
</dbReference>
<feature type="binding site" evidence="14">
    <location>
        <position position="70"/>
    </location>
    <ligand>
        <name>L-threonine</name>
        <dbReference type="ChEBI" id="CHEBI:57926"/>
    </ligand>
</feature>
<dbReference type="InterPro" id="IPR006070">
    <property type="entry name" value="Sua5-like_dom"/>
</dbReference>
<dbReference type="GO" id="GO:0005524">
    <property type="term" value="F:ATP binding"/>
    <property type="evidence" value="ECO:0007669"/>
    <property type="project" value="UniProtKB-UniRule"/>
</dbReference>
<evidence type="ECO:0000313" key="17">
    <source>
        <dbReference type="Proteomes" id="UP000198304"/>
    </source>
</evidence>
<evidence type="ECO:0000313" key="16">
    <source>
        <dbReference type="EMBL" id="SNS64206.1"/>
    </source>
</evidence>
<comment type="subcellular location">
    <subcellularLocation>
        <location evidence="1 13">Cytoplasm</location>
    </subcellularLocation>
</comment>
<evidence type="ECO:0000256" key="13">
    <source>
        <dbReference type="PIRNR" id="PIRNR004930"/>
    </source>
</evidence>
<keyword evidence="7 13" id="KW-0819">tRNA processing</keyword>
<dbReference type="InterPro" id="IPR038385">
    <property type="entry name" value="Sua5/YwlC_C"/>
</dbReference>
<dbReference type="GO" id="GO:0061710">
    <property type="term" value="F:L-threonylcarbamoyladenylate synthase"/>
    <property type="evidence" value="ECO:0007669"/>
    <property type="project" value="UniProtKB-EC"/>
</dbReference>
<evidence type="ECO:0000256" key="3">
    <source>
        <dbReference type="ARBA" id="ARBA00012584"/>
    </source>
</evidence>
<evidence type="ECO:0000259" key="15">
    <source>
        <dbReference type="PROSITE" id="PS51163"/>
    </source>
</evidence>
<dbReference type="InterPro" id="IPR017945">
    <property type="entry name" value="DHBP_synth_RibB-like_a/b_dom"/>
</dbReference>
<dbReference type="Proteomes" id="UP000198304">
    <property type="component" value="Unassembled WGS sequence"/>
</dbReference>